<dbReference type="EMBL" id="FZOR01000020">
    <property type="protein sequence ID" value="SNT23936.1"/>
    <property type="molecule type" value="Genomic_DNA"/>
</dbReference>
<dbReference type="OrthoDB" id="4235906at2"/>
<organism evidence="2 3">
    <name type="scientific">Actinomadura meyerae</name>
    <dbReference type="NCBI Taxonomy" id="240840"/>
    <lineage>
        <taxon>Bacteria</taxon>
        <taxon>Bacillati</taxon>
        <taxon>Actinomycetota</taxon>
        <taxon>Actinomycetes</taxon>
        <taxon>Streptosporangiales</taxon>
        <taxon>Thermomonosporaceae</taxon>
        <taxon>Actinomadura</taxon>
    </lineage>
</organism>
<proteinExistence type="predicted"/>
<dbReference type="InterPro" id="IPR029069">
    <property type="entry name" value="HotDog_dom_sf"/>
</dbReference>
<dbReference type="Gene3D" id="3.10.129.10">
    <property type="entry name" value="Hotdog Thioesterase"/>
    <property type="match status" value="1"/>
</dbReference>
<evidence type="ECO:0000313" key="3">
    <source>
        <dbReference type="Proteomes" id="UP000198318"/>
    </source>
</evidence>
<dbReference type="RefSeq" id="WP_089327790.1">
    <property type="nucleotide sequence ID" value="NZ_FZOR01000020.1"/>
</dbReference>
<evidence type="ECO:0000313" key="2">
    <source>
        <dbReference type="EMBL" id="SNT23936.1"/>
    </source>
</evidence>
<evidence type="ECO:0000259" key="1">
    <source>
        <dbReference type="Pfam" id="PF13452"/>
    </source>
</evidence>
<gene>
    <name evidence="2" type="ORF">SAMN05443665_102076</name>
</gene>
<dbReference type="SUPFAM" id="SSF54637">
    <property type="entry name" value="Thioesterase/thiol ester dehydrase-isomerase"/>
    <property type="match status" value="1"/>
</dbReference>
<protein>
    <submittedName>
        <fullName evidence="2">Acyl dehydratase</fullName>
    </submittedName>
</protein>
<sequence length="163" mass="18113">MSLLTEEMKALVGREVVYTAPEELGRASIRYFAEAVGDANPLYTDDAYAREHGYPGVVAPPTLIFETNQYTGLRRDDDGFAGHSWHLDVPGTRLVRGGNAYTFHRPVRPDDVVTATWRITDITERVNARGQAMLIVTSTATYTDRHGEPLAANEETLIYVEIA</sequence>
<feature type="domain" description="FAS1-like dehydratase" evidence="1">
    <location>
        <begin position="10"/>
        <end position="151"/>
    </location>
</feature>
<dbReference type="Pfam" id="PF13452">
    <property type="entry name" value="FAS1_DH_region"/>
    <property type="match status" value="1"/>
</dbReference>
<accession>A0A239L033</accession>
<dbReference type="AlphaFoldDB" id="A0A239L033"/>
<dbReference type="Proteomes" id="UP000198318">
    <property type="component" value="Unassembled WGS sequence"/>
</dbReference>
<dbReference type="PIRSF" id="PIRSF018072">
    <property type="entry name" value="UCP018072"/>
    <property type="match status" value="1"/>
</dbReference>
<dbReference type="InterPro" id="IPR016709">
    <property type="entry name" value="HadA-like"/>
</dbReference>
<dbReference type="InterPro" id="IPR039569">
    <property type="entry name" value="FAS1-like_DH_region"/>
</dbReference>
<name>A0A239L033_9ACTN</name>
<keyword evidence="3" id="KW-1185">Reference proteome</keyword>
<reference evidence="2 3" key="1">
    <citation type="submission" date="2017-06" db="EMBL/GenBank/DDBJ databases">
        <authorList>
            <person name="Kim H.J."/>
            <person name="Triplett B.A."/>
        </authorList>
    </citation>
    <scope>NUCLEOTIDE SEQUENCE [LARGE SCALE GENOMIC DNA]</scope>
    <source>
        <strain evidence="2 3">DSM 44715</strain>
    </source>
</reference>
<dbReference type="CDD" id="cd03441">
    <property type="entry name" value="R_hydratase_like"/>
    <property type="match status" value="1"/>
</dbReference>